<dbReference type="RefSeq" id="WP_120043202.1">
    <property type="nucleotide sequence ID" value="NZ_QZFU01000029.1"/>
</dbReference>
<reference evidence="1 2" key="1">
    <citation type="submission" date="2018-09" db="EMBL/GenBank/DDBJ databases">
        <title>YIM PH21274 draft genome.</title>
        <authorList>
            <person name="Miao C."/>
        </authorList>
    </citation>
    <scope>NUCLEOTIDE SEQUENCE [LARGE SCALE GENOMIC DNA]</scope>
    <source>
        <strain evidence="1 2">YIM PH 21724</strain>
    </source>
</reference>
<gene>
    <name evidence="1" type="ORF">D5S18_23250</name>
</gene>
<accession>A0A3A4KAK1</accession>
<dbReference type="OrthoDB" id="4565343at2"/>
<dbReference type="Proteomes" id="UP000266677">
    <property type="component" value="Unassembled WGS sequence"/>
</dbReference>
<sequence>MSDILAVPNAMRGYAGATASMATSTAVAGTFDQFATMATAATVFGLIGQDLLASFALAQANTATSTCELAHVWAEHAHSTCSGADTYEVTEDLSGAHFTALERRLP</sequence>
<name>A0A3A4KAK1_9NOCA</name>
<dbReference type="EMBL" id="QZFU01000029">
    <property type="protein sequence ID" value="RJO72098.1"/>
    <property type="molecule type" value="Genomic_DNA"/>
</dbReference>
<protein>
    <recommendedName>
        <fullName evidence="3">ESX-1 secretion-associated protein</fullName>
    </recommendedName>
</protein>
<evidence type="ECO:0000313" key="2">
    <source>
        <dbReference type="Proteomes" id="UP000266677"/>
    </source>
</evidence>
<proteinExistence type="predicted"/>
<comment type="caution">
    <text evidence="1">The sequence shown here is derived from an EMBL/GenBank/DDBJ whole genome shotgun (WGS) entry which is preliminary data.</text>
</comment>
<organism evidence="1 2">
    <name type="scientific">Nocardia panacis</name>
    <dbReference type="NCBI Taxonomy" id="2340916"/>
    <lineage>
        <taxon>Bacteria</taxon>
        <taxon>Bacillati</taxon>
        <taxon>Actinomycetota</taxon>
        <taxon>Actinomycetes</taxon>
        <taxon>Mycobacteriales</taxon>
        <taxon>Nocardiaceae</taxon>
        <taxon>Nocardia</taxon>
    </lineage>
</organism>
<dbReference type="AlphaFoldDB" id="A0A3A4KAK1"/>
<keyword evidence="2" id="KW-1185">Reference proteome</keyword>
<evidence type="ECO:0000313" key="1">
    <source>
        <dbReference type="EMBL" id="RJO72098.1"/>
    </source>
</evidence>
<evidence type="ECO:0008006" key="3">
    <source>
        <dbReference type="Google" id="ProtNLM"/>
    </source>
</evidence>